<feature type="transmembrane region" description="Helical" evidence="4">
    <location>
        <begin position="276"/>
        <end position="297"/>
    </location>
</feature>
<keyword evidence="2 4" id="KW-0472">Membrane</keyword>
<evidence type="ECO:0000256" key="2">
    <source>
        <dbReference type="ARBA" id="ARBA00023136"/>
    </source>
</evidence>
<keyword evidence="4" id="KW-0812">Transmembrane</keyword>
<dbReference type="InterPro" id="IPR004995">
    <property type="entry name" value="Spore_Ger"/>
</dbReference>
<feature type="region of interest" description="Disordered" evidence="3">
    <location>
        <begin position="1"/>
        <end position="34"/>
    </location>
</feature>
<accession>A0ABY5S516</accession>
<feature type="transmembrane region" description="Helical" evidence="4">
    <location>
        <begin position="413"/>
        <end position="431"/>
    </location>
</feature>
<reference evidence="5" key="1">
    <citation type="submission" date="2022-01" db="EMBL/GenBank/DDBJ databases">
        <title>Paenibacillus spongiae sp. nov., isolated from marine sponge.</title>
        <authorList>
            <person name="Li Z."/>
            <person name="Zhang M."/>
        </authorList>
    </citation>
    <scope>NUCLEOTIDE SEQUENCE</scope>
    <source>
        <strain evidence="5">PHS-Z3</strain>
    </source>
</reference>
<dbReference type="InterPro" id="IPR050768">
    <property type="entry name" value="UPF0353/GerABKA_families"/>
</dbReference>
<proteinExistence type="inferred from homology"/>
<dbReference type="RefSeq" id="WP_258384842.1">
    <property type="nucleotide sequence ID" value="NZ_CP091430.1"/>
</dbReference>
<sequence length="526" mass="58414">MRHVMRRFKQRSEARIDQNGGGQADPRGQQAKKQPLTNNLDHNVRMLQECYSQCADAVFRRFKIGGTLSAVLLYLDGFVDKEQIGEFVLAPLMQSSLSISDGIPSLIEAMLPVTEVKLLTTLAECDEHILQGKPVLLIEGERQAVSLGVTKLEKRNIEEPQAESIVRGPREGFTETLSVNLTLIRRKIRSSKLKMHALHLGDYTNTEVILSYIEGIADPKLVEEVKSRINRIKIDSVLETSYIEELIEDQPYSPFPQSLATERPDVAAAYLLEGRIVLIVAGTPFVLIVPITLFALLQSPGDYYDRYLYSTPIRWLRYVFLGISMLLPSLYVAILSYHQEMLPAALYFSIASSREGIPFPAIVEALIMEIAFEALREAGVRLPKQVGSAVSIVGALVIGQAAVAAGIVSSPMVMVVALTGIASFMVPYYAIGFSFRLLRFPIMLLAGMLGLLGVIMGIIAIAIHLCSLRSFGVPYMAPLAPVVSKDMKDVLVRAPWWRMLTRPRIAGRMNEYREAANLKPSRKKPE</sequence>
<dbReference type="PANTHER" id="PTHR22550:SF5">
    <property type="entry name" value="LEUCINE ZIPPER PROTEIN 4"/>
    <property type="match status" value="1"/>
</dbReference>
<feature type="transmembrane region" description="Helical" evidence="4">
    <location>
        <begin position="318"/>
        <end position="337"/>
    </location>
</feature>
<protein>
    <submittedName>
        <fullName evidence="5">Spore germination protein</fullName>
    </submittedName>
</protein>
<dbReference type="PIRSF" id="PIRSF005690">
    <property type="entry name" value="GerBA"/>
    <property type="match status" value="1"/>
</dbReference>
<evidence type="ECO:0000313" key="6">
    <source>
        <dbReference type="Proteomes" id="UP001057877"/>
    </source>
</evidence>
<keyword evidence="4" id="KW-1133">Transmembrane helix</keyword>
<dbReference type="PANTHER" id="PTHR22550">
    <property type="entry name" value="SPORE GERMINATION PROTEIN"/>
    <property type="match status" value="1"/>
</dbReference>
<comment type="similarity">
    <text evidence="1">Belongs to the GerABKA family.</text>
</comment>
<evidence type="ECO:0000256" key="4">
    <source>
        <dbReference type="SAM" id="Phobius"/>
    </source>
</evidence>
<dbReference type="Pfam" id="PF03323">
    <property type="entry name" value="GerA"/>
    <property type="match status" value="1"/>
</dbReference>
<name>A0ABY5S516_9BACL</name>
<evidence type="ECO:0000313" key="5">
    <source>
        <dbReference type="EMBL" id="UVI28754.1"/>
    </source>
</evidence>
<feature type="transmembrane region" description="Helical" evidence="4">
    <location>
        <begin position="387"/>
        <end position="407"/>
    </location>
</feature>
<evidence type="ECO:0000256" key="1">
    <source>
        <dbReference type="ARBA" id="ARBA00005278"/>
    </source>
</evidence>
<gene>
    <name evidence="5" type="ORF">L1F29_25430</name>
</gene>
<feature type="transmembrane region" description="Helical" evidence="4">
    <location>
        <begin position="443"/>
        <end position="465"/>
    </location>
</feature>
<keyword evidence="6" id="KW-1185">Reference proteome</keyword>
<organism evidence="5 6">
    <name type="scientific">Paenibacillus spongiae</name>
    <dbReference type="NCBI Taxonomy" id="2909671"/>
    <lineage>
        <taxon>Bacteria</taxon>
        <taxon>Bacillati</taxon>
        <taxon>Bacillota</taxon>
        <taxon>Bacilli</taxon>
        <taxon>Bacillales</taxon>
        <taxon>Paenibacillaceae</taxon>
        <taxon>Paenibacillus</taxon>
    </lineage>
</organism>
<dbReference type="EMBL" id="CP091430">
    <property type="protein sequence ID" value="UVI28754.1"/>
    <property type="molecule type" value="Genomic_DNA"/>
</dbReference>
<dbReference type="Proteomes" id="UP001057877">
    <property type="component" value="Chromosome"/>
</dbReference>
<evidence type="ECO:0000256" key="3">
    <source>
        <dbReference type="SAM" id="MobiDB-lite"/>
    </source>
</evidence>